<evidence type="ECO:0000313" key="1">
    <source>
        <dbReference type="EMBL" id="VDM55325.1"/>
    </source>
</evidence>
<dbReference type="AlphaFoldDB" id="A0A0R3PHB2"/>
<reference evidence="1 2" key="2">
    <citation type="submission" date="2018-11" db="EMBL/GenBank/DDBJ databases">
        <authorList>
            <consortium name="Pathogen Informatics"/>
        </authorList>
    </citation>
    <scope>NUCLEOTIDE SEQUENCE [LARGE SCALE GENOMIC DNA]</scope>
    <source>
        <strain evidence="1 2">Costa Rica</strain>
    </source>
</reference>
<dbReference type="WBParaSite" id="ACOC_0000373901-mRNA-1">
    <property type="protein sequence ID" value="ACOC_0000373901-mRNA-1"/>
    <property type="gene ID" value="ACOC_0000373901"/>
</dbReference>
<dbReference type="OrthoDB" id="5875488at2759"/>
<evidence type="ECO:0000313" key="2">
    <source>
        <dbReference type="Proteomes" id="UP000267027"/>
    </source>
</evidence>
<proteinExistence type="predicted"/>
<gene>
    <name evidence="1" type="ORF">ACOC_LOCUS3740</name>
</gene>
<protein>
    <submittedName>
        <fullName evidence="3">Ras-GEF domain-containing protein</fullName>
    </submittedName>
</protein>
<dbReference type="Proteomes" id="UP000267027">
    <property type="component" value="Unassembled WGS sequence"/>
</dbReference>
<organism evidence="3">
    <name type="scientific">Angiostrongylus costaricensis</name>
    <name type="common">Nematode worm</name>
    <dbReference type="NCBI Taxonomy" id="334426"/>
    <lineage>
        <taxon>Eukaryota</taxon>
        <taxon>Metazoa</taxon>
        <taxon>Ecdysozoa</taxon>
        <taxon>Nematoda</taxon>
        <taxon>Chromadorea</taxon>
        <taxon>Rhabditida</taxon>
        <taxon>Rhabditina</taxon>
        <taxon>Rhabditomorpha</taxon>
        <taxon>Strongyloidea</taxon>
        <taxon>Metastrongylidae</taxon>
        <taxon>Angiostrongylus</taxon>
    </lineage>
</organism>
<accession>A0A0R3PHB2</accession>
<evidence type="ECO:0000313" key="3">
    <source>
        <dbReference type="WBParaSite" id="ACOC_0000373901-mRNA-1"/>
    </source>
</evidence>
<name>A0A0R3PHB2_ANGCS</name>
<dbReference type="EMBL" id="UYYA01001349">
    <property type="protein sequence ID" value="VDM55325.1"/>
    <property type="molecule type" value="Genomic_DNA"/>
</dbReference>
<reference evidence="3" key="1">
    <citation type="submission" date="2017-02" db="UniProtKB">
        <authorList>
            <consortium name="WormBaseParasite"/>
        </authorList>
    </citation>
    <scope>IDENTIFICATION</scope>
</reference>
<sequence>MESALLCVSRYHSFMEVRCSTFLNEAGRLKKELDPSVTPTREICRFLHLNSLCLENTIAMYCTNAKKIFRRLNFRDYFPSFILPANDTLFDDLDLDNCQMYDFVKKNTRKIEDHYLDKVSPVSAALTWHMLSVFTKLCSCMRAWVYFHLYGLHSTITKTSTVSSLVVTSNKEFPVRWTRKLPVSILNPYVHNSTSYTQVSNAKHCKINGPHFPHPERVPIR</sequence>
<keyword evidence="2" id="KW-1185">Reference proteome</keyword>